<evidence type="ECO:0000313" key="2">
    <source>
        <dbReference type="Proteomes" id="UP000308600"/>
    </source>
</evidence>
<accession>A0ACD3AYP2</accession>
<dbReference type="Proteomes" id="UP000308600">
    <property type="component" value="Unassembled WGS sequence"/>
</dbReference>
<proteinExistence type="predicted"/>
<protein>
    <submittedName>
        <fullName evidence="1">Uncharacterized protein</fullName>
    </submittedName>
</protein>
<gene>
    <name evidence="1" type="ORF">BDN72DRAFT_896031</name>
</gene>
<name>A0ACD3AYP2_9AGAR</name>
<reference evidence="1 2" key="1">
    <citation type="journal article" date="2019" name="Nat. Ecol. Evol.">
        <title>Megaphylogeny resolves global patterns of mushroom evolution.</title>
        <authorList>
            <person name="Varga T."/>
            <person name="Krizsan K."/>
            <person name="Foldi C."/>
            <person name="Dima B."/>
            <person name="Sanchez-Garcia M."/>
            <person name="Sanchez-Ramirez S."/>
            <person name="Szollosi G.J."/>
            <person name="Szarkandi J.G."/>
            <person name="Papp V."/>
            <person name="Albert L."/>
            <person name="Andreopoulos W."/>
            <person name="Angelini C."/>
            <person name="Antonin V."/>
            <person name="Barry K.W."/>
            <person name="Bougher N.L."/>
            <person name="Buchanan P."/>
            <person name="Buyck B."/>
            <person name="Bense V."/>
            <person name="Catcheside P."/>
            <person name="Chovatia M."/>
            <person name="Cooper J."/>
            <person name="Damon W."/>
            <person name="Desjardin D."/>
            <person name="Finy P."/>
            <person name="Geml J."/>
            <person name="Haridas S."/>
            <person name="Hughes K."/>
            <person name="Justo A."/>
            <person name="Karasinski D."/>
            <person name="Kautmanova I."/>
            <person name="Kiss B."/>
            <person name="Kocsube S."/>
            <person name="Kotiranta H."/>
            <person name="LaButti K.M."/>
            <person name="Lechner B.E."/>
            <person name="Liimatainen K."/>
            <person name="Lipzen A."/>
            <person name="Lukacs Z."/>
            <person name="Mihaltcheva S."/>
            <person name="Morgado L.N."/>
            <person name="Niskanen T."/>
            <person name="Noordeloos M.E."/>
            <person name="Ohm R.A."/>
            <person name="Ortiz-Santana B."/>
            <person name="Ovrebo C."/>
            <person name="Racz N."/>
            <person name="Riley R."/>
            <person name="Savchenko A."/>
            <person name="Shiryaev A."/>
            <person name="Soop K."/>
            <person name="Spirin V."/>
            <person name="Szebenyi C."/>
            <person name="Tomsovsky M."/>
            <person name="Tulloss R.E."/>
            <person name="Uehling J."/>
            <person name="Grigoriev I.V."/>
            <person name="Vagvolgyi C."/>
            <person name="Papp T."/>
            <person name="Martin F.M."/>
            <person name="Miettinen O."/>
            <person name="Hibbett D.S."/>
            <person name="Nagy L.G."/>
        </authorList>
    </citation>
    <scope>NUCLEOTIDE SEQUENCE [LARGE SCALE GENOMIC DNA]</scope>
    <source>
        <strain evidence="1 2">NL-1719</strain>
    </source>
</reference>
<sequence>MFAFRSIAAFALLSLASGAVASTLPRQNSNPPPIFTCNTDTVKISPSDALRDSNAVVPWLATRMAFALRRASALVEMTKVVNY</sequence>
<organism evidence="1 2">
    <name type="scientific">Pluteus cervinus</name>
    <dbReference type="NCBI Taxonomy" id="181527"/>
    <lineage>
        <taxon>Eukaryota</taxon>
        <taxon>Fungi</taxon>
        <taxon>Dikarya</taxon>
        <taxon>Basidiomycota</taxon>
        <taxon>Agaricomycotina</taxon>
        <taxon>Agaricomycetes</taxon>
        <taxon>Agaricomycetidae</taxon>
        <taxon>Agaricales</taxon>
        <taxon>Pluteineae</taxon>
        <taxon>Pluteaceae</taxon>
        <taxon>Pluteus</taxon>
    </lineage>
</organism>
<dbReference type="EMBL" id="ML208305">
    <property type="protein sequence ID" value="TFK70930.1"/>
    <property type="molecule type" value="Genomic_DNA"/>
</dbReference>
<keyword evidence="2" id="KW-1185">Reference proteome</keyword>
<evidence type="ECO:0000313" key="1">
    <source>
        <dbReference type="EMBL" id="TFK70930.1"/>
    </source>
</evidence>